<gene>
    <name evidence="1" type="ORF">OCV47_12805</name>
</gene>
<dbReference type="EMBL" id="JAOQKE010000020">
    <property type="protein sequence ID" value="MCU6726208.1"/>
    <property type="molecule type" value="Genomic_DNA"/>
</dbReference>
<comment type="caution">
    <text evidence="1">The sequence shown here is derived from an EMBL/GenBank/DDBJ whole genome shotgun (WGS) entry which is preliminary data.</text>
</comment>
<dbReference type="RefSeq" id="WP_262655482.1">
    <property type="nucleotide sequence ID" value="NZ_JAOQKE010000020.1"/>
</dbReference>
<name>A0ABT2SNW7_9FIRM</name>
<dbReference type="Proteomes" id="UP001652338">
    <property type="component" value="Unassembled WGS sequence"/>
</dbReference>
<sequence>MPLSKAYDEYTIEDIYNLPAGKWTITVWDLRNDNNDEYSFSDKVKAGIYDDLYIDFSTIQL</sequence>
<evidence type="ECO:0000313" key="2">
    <source>
        <dbReference type="Proteomes" id="UP001652338"/>
    </source>
</evidence>
<accession>A0ABT2SNW7</accession>
<evidence type="ECO:0000313" key="1">
    <source>
        <dbReference type="EMBL" id="MCU6726208.1"/>
    </source>
</evidence>
<organism evidence="1 2">
    <name type="scientific">Muricoprocola aceti</name>
    <dbReference type="NCBI Taxonomy" id="2981772"/>
    <lineage>
        <taxon>Bacteria</taxon>
        <taxon>Bacillati</taxon>
        <taxon>Bacillota</taxon>
        <taxon>Clostridia</taxon>
        <taxon>Lachnospirales</taxon>
        <taxon>Lachnospiraceae</taxon>
        <taxon>Muricoprocola</taxon>
    </lineage>
</organism>
<keyword evidence="2" id="KW-1185">Reference proteome</keyword>
<reference evidence="1 2" key="1">
    <citation type="journal article" date="2021" name="ISME Commun">
        <title>Automated analysis of genomic sequences facilitates high-throughput and comprehensive description of bacteria.</title>
        <authorList>
            <person name="Hitch T.C.A."/>
        </authorList>
    </citation>
    <scope>NUCLEOTIDE SEQUENCE [LARGE SCALE GENOMIC DNA]</scope>
    <source>
        <strain evidence="1 2">Sanger_29</strain>
    </source>
</reference>
<proteinExistence type="predicted"/>
<protein>
    <submittedName>
        <fullName evidence="1">Uncharacterized protein</fullName>
    </submittedName>
</protein>